<dbReference type="PROSITE" id="PS00491">
    <property type="entry name" value="PROLINE_PEPTIDASE"/>
    <property type="match status" value="1"/>
</dbReference>
<feature type="domain" description="Creatinase N-terminal" evidence="5">
    <location>
        <begin position="5"/>
        <end position="133"/>
    </location>
</feature>
<dbReference type="InterPro" id="IPR050659">
    <property type="entry name" value="Peptidase_M24B"/>
</dbReference>
<evidence type="ECO:0000313" key="6">
    <source>
        <dbReference type="EMBL" id="WCO68551.1"/>
    </source>
</evidence>
<dbReference type="Gene3D" id="3.90.230.10">
    <property type="entry name" value="Creatinase/methionine aminopeptidase superfamily"/>
    <property type="match status" value="1"/>
</dbReference>
<dbReference type="InterPro" id="IPR029149">
    <property type="entry name" value="Creatin/AminoP/Spt16_N"/>
</dbReference>
<evidence type="ECO:0000259" key="5">
    <source>
        <dbReference type="Pfam" id="PF01321"/>
    </source>
</evidence>
<keyword evidence="2" id="KW-0378">Hydrolase</keyword>
<gene>
    <name evidence="6" type="ORF">PO878_07395</name>
</gene>
<keyword evidence="1 3" id="KW-0479">Metal-binding</keyword>
<dbReference type="SUPFAM" id="SSF55920">
    <property type="entry name" value="Creatinase/aminopeptidase"/>
    <property type="match status" value="1"/>
</dbReference>
<dbReference type="AlphaFoldDB" id="A0AAE9Y9Z5"/>
<dbReference type="EMBL" id="CP116942">
    <property type="protein sequence ID" value="WCO68551.1"/>
    <property type="molecule type" value="Genomic_DNA"/>
</dbReference>
<evidence type="ECO:0000256" key="2">
    <source>
        <dbReference type="ARBA" id="ARBA00022801"/>
    </source>
</evidence>
<dbReference type="PANTHER" id="PTHR46112">
    <property type="entry name" value="AMINOPEPTIDASE"/>
    <property type="match status" value="1"/>
</dbReference>
<organism evidence="6 7">
    <name type="scientific">Iamia majanohamensis</name>
    <dbReference type="NCBI Taxonomy" id="467976"/>
    <lineage>
        <taxon>Bacteria</taxon>
        <taxon>Bacillati</taxon>
        <taxon>Actinomycetota</taxon>
        <taxon>Acidimicrobiia</taxon>
        <taxon>Acidimicrobiales</taxon>
        <taxon>Iamiaceae</taxon>
        <taxon>Iamia</taxon>
    </lineage>
</organism>
<dbReference type="PANTHER" id="PTHR46112:SF3">
    <property type="entry name" value="AMINOPEPTIDASE YPDF"/>
    <property type="match status" value="1"/>
</dbReference>
<dbReference type="Pfam" id="PF00557">
    <property type="entry name" value="Peptidase_M24"/>
    <property type="match status" value="1"/>
</dbReference>
<evidence type="ECO:0000259" key="4">
    <source>
        <dbReference type="Pfam" id="PF00557"/>
    </source>
</evidence>
<accession>A0AAE9Y9Z5</accession>
<evidence type="ECO:0000313" key="7">
    <source>
        <dbReference type="Proteomes" id="UP001216390"/>
    </source>
</evidence>
<dbReference type="InterPro" id="IPR000994">
    <property type="entry name" value="Pept_M24"/>
</dbReference>
<dbReference type="Pfam" id="PF01321">
    <property type="entry name" value="Creatinase_N"/>
    <property type="match status" value="1"/>
</dbReference>
<dbReference type="KEGG" id="ima:PO878_07395"/>
<dbReference type="GO" id="GO:0016787">
    <property type="term" value="F:hydrolase activity"/>
    <property type="evidence" value="ECO:0007669"/>
    <property type="project" value="UniProtKB-KW"/>
</dbReference>
<dbReference type="Gene3D" id="3.40.350.10">
    <property type="entry name" value="Creatinase/prolidase N-terminal domain"/>
    <property type="match status" value="1"/>
</dbReference>
<name>A0AAE9Y9Z5_9ACTN</name>
<evidence type="ECO:0000256" key="1">
    <source>
        <dbReference type="ARBA" id="ARBA00022723"/>
    </source>
</evidence>
<dbReference type="Proteomes" id="UP001216390">
    <property type="component" value="Chromosome"/>
</dbReference>
<dbReference type="SUPFAM" id="SSF53092">
    <property type="entry name" value="Creatinase/prolidase N-terminal domain"/>
    <property type="match status" value="1"/>
</dbReference>
<sequence length="369" mass="38391">MHAERMDRVRAAMAAQGIDVLLLSVGPDLPWLVGYEAMPLERLTMLVLPREGEATLVVPRLEAPRVVERPDVFALRPWEEAEDPVAAVAALAGPASVVAVGDRTWGGFVLDLQGVMPGGARWVRASAVTGPLRARKDPEEVAALRVAAEAADRVAAQLQGGEVPLRGRTEAQVSADIGQRLLDEGHHRVNFAIVAAGAHAASPHHEPGEAVIEAGQVVLCDFGGTWPTPSGAGYCSDITRCVSLGPPPPEVADAYDALRAAQAASVAAADVGTACEAVDAAARDPLVAAGYGDRFIHRTGHGIGVEEHEDPYIVAGNAAALEAGHAFSVEPGIYTPGAWGLRLEDIVVATDAGPLALNRADHSLVLVDA</sequence>
<dbReference type="RefSeq" id="WP_272738067.1">
    <property type="nucleotide sequence ID" value="NZ_CP116942.1"/>
</dbReference>
<protein>
    <submittedName>
        <fullName evidence="6">Xaa-Pro peptidase family protein</fullName>
    </submittedName>
</protein>
<keyword evidence="7" id="KW-1185">Reference proteome</keyword>
<dbReference type="InterPro" id="IPR036005">
    <property type="entry name" value="Creatinase/aminopeptidase-like"/>
</dbReference>
<feature type="domain" description="Peptidase M24" evidence="4">
    <location>
        <begin position="143"/>
        <end position="351"/>
    </location>
</feature>
<reference evidence="6" key="1">
    <citation type="submission" date="2023-01" db="EMBL/GenBank/DDBJ databases">
        <title>The diversity of Class Acidimicrobiia in South China Sea sediment environments and the proposal of Iamia marina sp. nov., a novel species of the genus Iamia.</title>
        <authorList>
            <person name="He Y."/>
            <person name="Tian X."/>
        </authorList>
    </citation>
    <scope>NUCLEOTIDE SEQUENCE</scope>
    <source>
        <strain evidence="6">DSM 19957</strain>
    </source>
</reference>
<evidence type="ECO:0000256" key="3">
    <source>
        <dbReference type="RuleBase" id="RU000590"/>
    </source>
</evidence>
<dbReference type="InterPro" id="IPR001131">
    <property type="entry name" value="Peptidase_M24B_aminopep-P_CS"/>
</dbReference>
<dbReference type="InterPro" id="IPR000587">
    <property type="entry name" value="Creatinase_N"/>
</dbReference>
<comment type="similarity">
    <text evidence="3">Belongs to the peptidase M24B family.</text>
</comment>
<proteinExistence type="inferred from homology"/>
<dbReference type="GO" id="GO:0046872">
    <property type="term" value="F:metal ion binding"/>
    <property type="evidence" value="ECO:0007669"/>
    <property type="project" value="UniProtKB-KW"/>
</dbReference>